<evidence type="ECO:0000256" key="1">
    <source>
        <dbReference type="ARBA" id="ARBA00022723"/>
    </source>
</evidence>
<dbReference type="SUPFAM" id="SSF57716">
    <property type="entry name" value="Glucocorticoid receptor-like (DNA-binding domain)"/>
    <property type="match status" value="1"/>
</dbReference>
<dbReference type="Pfam" id="PF00105">
    <property type="entry name" value="zf-C4"/>
    <property type="match status" value="1"/>
</dbReference>
<keyword evidence="5" id="KW-0238">DNA-binding</keyword>
<dbReference type="AlphaFoldDB" id="A0A2G5SEM6"/>
<accession>A0A2G5SEM6</accession>
<evidence type="ECO:0000256" key="8">
    <source>
        <dbReference type="ARBA" id="ARBA00023242"/>
    </source>
</evidence>
<dbReference type="OrthoDB" id="5834067at2759"/>
<keyword evidence="2" id="KW-0863">Zinc-finger</keyword>
<dbReference type="InterPro" id="IPR013088">
    <property type="entry name" value="Znf_NHR/GATA"/>
</dbReference>
<evidence type="ECO:0000256" key="7">
    <source>
        <dbReference type="ARBA" id="ARBA00023170"/>
    </source>
</evidence>
<evidence type="ECO:0000256" key="2">
    <source>
        <dbReference type="ARBA" id="ARBA00022771"/>
    </source>
</evidence>
<evidence type="ECO:0000313" key="11">
    <source>
        <dbReference type="EMBL" id="PIC13383.1"/>
    </source>
</evidence>
<dbReference type="InterPro" id="IPR042936">
    <property type="entry name" value="Nhr-150"/>
</dbReference>
<dbReference type="Gene3D" id="3.30.50.10">
    <property type="entry name" value="Erythroid Transcription Factor GATA-1, subunit A"/>
    <property type="match status" value="1"/>
</dbReference>
<dbReference type="PRINTS" id="PR00047">
    <property type="entry name" value="STROIDFINGER"/>
</dbReference>
<evidence type="ECO:0008006" key="13">
    <source>
        <dbReference type="Google" id="ProtNLM"/>
    </source>
</evidence>
<proteinExistence type="predicted"/>
<dbReference type="InterPro" id="IPR001628">
    <property type="entry name" value="Znf_hrmn_rcpt"/>
</dbReference>
<dbReference type="GO" id="GO:0043565">
    <property type="term" value="F:sequence-specific DNA binding"/>
    <property type="evidence" value="ECO:0007669"/>
    <property type="project" value="InterPro"/>
</dbReference>
<organism evidence="11 12">
    <name type="scientific">Caenorhabditis nigoni</name>
    <dbReference type="NCBI Taxonomy" id="1611254"/>
    <lineage>
        <taxon>Eukaryota</taxon>
        <taxon>Metazoa</taxon>
        <taxon>Ecdysozoa</taxon>
        <taxon>Nematoda</taxon>
        <taxon>Chromadorea</taxon>
        <taxon>Rhabditida</taxon>
        <taxon>Rhabditina</taxon>
        <taxon>Rhabditomorpha</taxon>
        <taxon>Rhabditoidea</taxon>
        <taxon>Rhabditidae</taxon>
        <taxon>Peloderinae</taxon>
        <taxon>Caenorhabditis</taxon>
    </lineage>
</organism>
<dbReference type="PANTHER" id="PTHR46800:SF2">
    <property type="entry name" value="NUCLEAR HORMONE RECEPTOR FAMILY-RELATED"/>
    <property type="match status" value="1"/>
</dbReference>
<dbReference type="InterPro" id="IPR000536">
    <property type="entry name" value="Nucl_hrmn_rcpt_lig-bd"/>
</dbReference>
<sequence length="341" mass="40593">MCPICGSNKSELHLGGVSCRACAAFFRRYFESPKMKKVCTCQKRTQKSHPCRKCRIDKCLEVGMTPKYLQGKQDIRVLKCLQNVPGPSTGGIISRATAKLDFAFRSWQEFKEMRDKRTKEGEKEWKNIYDITCMTQDDMDLVWSMVRDLFPTVRELQKSDRSAMLRNFILKNWQINPIFEILENSEHYTLKDGDDYFQMVTSWYKGSFESEKEMSDKEIFRTFEPFWNHYLSNTAIPIFGLKLRKEELIAIVWLLFFDTAHTNISPECQEMCRNIKKVIFRELKNYQTDRNFHDMRFLDTVEILELVEKAEEKFMEHLLVCEMNHVRIHDDFKEILKENRL</sequence>
<name>A0A2G5SEM6_9PELO</name>
<keyword evidence="1" id="KW-0479">Metal-binding</keyword>
<dbReference type="SUPFAM" id="SSF48508">
    <property type="entry name" value="Nuclear receptor ligand-binding domain"/>
    <property type="match status" value="1"/>
</dbReference>
<keyword evidence="12" id="KW-1185">Reference proteome</keyword>
<evidence type="ECO:0000256" key="4">
    <source>
        <dbReference type="ARBA" id="ARBA00023015"/>
    </source>
</evidence>
<dbReference type="EMBL" id="PDUG01000013">
    <property type="protein sequence ID" value="PIC13383.1"/>
    <property type="molecule type" value="Genomic_DNA"/>
</dbReference>
<keyword evidence="4" id="KW-0805">Transcription regulation</keyword>
<keyword evidence="3" id="KW-0862">Zinc</keyword>
<dbReference type="InterPro" id="IPR035500">
    <property type="entry name" value="NHR-like_dom_sf"/>
</dbReference>
<dbReference type="GO" id="GO:0003700">
    <property type="term" value="F:DNA-binding transcription factor activity"/>
    <property type="evidence" value="ECO:0007669"/>
    <property type="project" value="InterPro"/>
</dbReference>
<dbReference type="STRING" id="1611254.A0A2G5SEM6"/>
<evidence type="ECO:0000259" key="10">
    <source>
        <dbReference type="PROSITE" id="PS51843"/>
    </source>
</evidence>
<dbReference type="Gene3D" id="1.10.565.10">
    <property type="entry name" value="Retinoid X Receptor"/>
    <property type="match status" value="1"/>
</dbReference>
<dbReference type="SMART" id="SM00430">
    <property type="entry name" value="HOLI"/>
    <property type="match status" value="1"/>
</dbReference>
<evidence type="ECO:0000259" key="9">
    <source>
        <dbReference type="PROSITE" id="PS51030"/>
    </source>
</evidence>
<keyword evidence="6" id="KW-0804">Transcription</keyword>
<keyword evidence="8" id="KW-0539">Nucleus</keyword>
<keyword evidence="7" id="KW-0675">Receptor</keyword>
<evidence type="ECO:0000256" key="6">
    <source>
        <dbReference type="ARBA" id="ARBA00023163"/>
    </source>
</evidence>
<feature type="domain" description="NR LBD" evidence="10">
    <location>
        <begin position="105"/>
        <end position="340"/>
    </location>
</feature>
<reference evidence="12" key="1">
    <citation type="submission" date="2017-10" db="EMBL/GenBank/DDBJ databases">
        <title>Rapid genome shrinkage in a self-fertile nematode reveals novel sperm competition proteins.</title>
        <authorList>
            <person name="Yin D."/>
            <person name="Schwarz E.M."/>
            <person name="Thomas C.G."/>
            <person name="Felde R.L."/>
            <person name="Korf I.F."/>
            <person name="Cutter A.D."/>
            <person name="Schartner C.M."/>
            <person name="Ralston E.J."/>
            <person name="Meyer B.J."/>
            <person name="Haag E.S."/>
        </authorList>
    </citation>
    <scope>NUCLEOTIDE SEQUENCE [LARGE SCALE GENOMIC DNA]</scope>
    <source>
        <strain evidence="12">JU1422</strain>
    </source>
</reference>
<dbReference type="Proteomes" id="UP000230233">
    <property type="component" value="Unassembled WGS sequence"/>
</dbReference>
<comment type="caution">
    <text evidence="11">The sequence shown here is derived from an EMBL/GenBank/DDBJ whole genome shotgun (WGS) entry which is preliminary data.</text>
</comment>
<evidence type="ECO:0000256" key="3">
    <source>
        <dbReference type="ARBA" id="ARBA00022833"/>
    </source>
</evidence>
<evidence type="ECO:0000256" key="5">
    <source>
        <dbReference type="ARBA" id="ARBA00023125"/>
    </source>
</evidence>
<feature type="domain" description="Nuclear receptor" evidence="9">
    <location>
        <begin position="1"/>
        <end position="71"/>
    </location>
</feature>
<evidence type="ECO:0000313" key="12">
    <source>
        <dbReference type="Proteomes" id="UP000230233"/>
    </source>
</evidence>
<gene>
    <name evidence="11" type="ORF">B9Z55_027774</name>
</gene>
<dbReference type="PANTHER" id="PTHR46800">
    <property type="entry name" value="NUCLEAR HORMONE RECEPTOR FAMILY-RELATED-RELATED"/>
    <property type="match status" value="1"/>
</dbReference>
<dbReference type="GO" id="GO:0008270">
    <property type="term" value="F:zinc ion binding"/>
    <property type="evidence" value="ECO:0007669"/>
    <property type="project" value="UniProtKB-KW"/>
</dbReference>
<dbReference type="Pfam" id="PF00104">
    <property type="entry name" value="Hormone_recep"/>
    <property type="match status" value="1"/>
</dbReference>
<dbReference type="PROSITE" id="PS51030">
    <property type="entry name" value="NUCLEAR_REC_DBD_2"/>
    <property type="match status" value="1"/>
</dbReference>
<dbReference type="PROSITE" id="PS51843">
    <property type="entry name" value="NR_LBD"/>
    <property type="match status" value="1"/>
</dbReference>
<protein>
    <recommendedName>
        <fullName evidence="13">Nuclear receptor domain-containing protein</fullName>
    </recommendedName>
</protein>
<dbReference type="SMART" id="SM00399">
    <property type="entry name" value="ZnF_C4"/>
    <property type="match status" value="1"/>
</dbReference>